<protein>
    <submittedName>
        <fullName evidence="1">Uncharacterized protein</fullName>
    </submittedName>
</protein>
<name>A0A4C1SCD5_EUMVA</name>
<keyword evidence="2" id="KW-1185">Reference proteome</keyword>
<dbReference type="EMBL" id="BGZK01003296">
    <property type="protein sequence ID" value="GBO99693.1"/>
    <property type="molecule type" value="Genomic_DNA"/>
</dbReference>
<reference evidence="1 2" key="1">
    <citation type="journal article" date="2019" name="Commun. Biol.">
        <title>The bagworm genome reveals a unique fibroin gene that provides high tensile strength.</title>
        <authorList>
            <person name="Kono N."/>
            <person name="Nakamura H."/>
            <person name="Ohtoshi R."/>
            <person name="Tomita M."/>
            <person name="Numata K."/>
            <person name="Arakawa K."/>
        </authorList>
    </citation>
    <scope>NUCLEOTIDE SEQUENCE [LARGE SCALE GENOMIC DNA]</scope>
</reference>
<organism evidence="1 2">
    <name type="scientific">Eumeta variegata</name>
    <name type="common">Bagworm moth</name>
    <name type="synonym">Eumeta japonica</name>
    <dbReference type="NCBI Taxonomy" id="151549"/>
    <lineage>
        <taxon>Eukaryota</taxon>
        <taxon>Metazoa</taxon>
        <taxon>Ecdysozoa</taxon>
        <taxon>Arthropoda</taxon>
        <taxon>Hexapoda</taxon>
        <taxon>Insecta</taxon>
        <taxon>Pterygota</taxon>
        <taxon>Neoptera</taxon>
        <taxon>Endopterygota</taxon>
        <taxon>Lepidoptera</taxon>
        <taxon>Glossata</taxon>
        <taxon>Ditrysia</taxon>
        <taxon>Tineoidea</taxon>
        <taxon>Psychidae</taxon>
        <taxon>Oiketicinae</taxon>
        <taxon>Eumeta</taxon>
    </lineage>
</organism>
<gene>
    <name evidence="1" type="ORF">EVAR_69474_1</name>
</gene>
<dbReference type="AlphaFoldDB" id="A0A4C1SCD5"/>
<accession>A0A4C1SCD5</accession>
<proteinExistence type="predicted"/>
<evidence type="ECO:0000313" key="2">
    <source>
        <dbReference type="Proteomes" id="UP000299102"/>
    </source>
</evidence>
<sequence>MHKCLSITLRLLSTQARDSDTLMSSWYISYDSGATWLAPPRARLLHQKLDDRILTTLPNHHHPSVRFVHPPRCPRITRESDVSRSVKSHVRD</sequence>
<comment type="caution">
    <text evidence="1">The sequence shown here is derived from an EMBL/GenBank/DDBJ whole genome shotgun (WGS) entry which is preliminary data.</text>
</comment>
<evidence type="ECO:0000313" key="1">
    <source>
        <dbReference type="EMBL" id="GBO99693.1"/>
    </source>
</evidence>
<dbReference type="Proteomes" id="UP000299102">
    <property type="component" value="Unassembled WGS sequence"/>
</dbReference>